<sequence length="130" mass="14638">RLKHEAAWCSTFSCLRTSQTRDSAGFQFGRRERVFFAVWLLHVFHNCPWTCGEVDVLLLARARVCVLTGFGFPFCRSHCVYVGASAHELLKTPRQPTTGFALLGAQQVGAVPDFRQLYVLLEKNCTKSAK</sequence>
<name>A0A075A2I2_OPIVI</name>
<gene>
    <name evidence="1" type="ORF">T265_12806</name>
</gene>
<keyword evidence="2" id="KW-1185">Reference proteome</keyword>
<dbReference type="EMBL" id="KL596634">
    <property type="protein sequence ID" value="KER32462.1"/>
    <property type="molecule type" value="Genomic_DNA"/>
</dbReference>
<proteinExistence type="predicted"/>
<reference evidence="1 2" key="1">
    <citation type="submission" date="2013-11" db="EMBL/GenBank/DDBJ databases">
        <title>Opisthorchis viverrini - life in the bile duct.</title>
        <authorList>
            <person name="Young N.D."/>
            <person name="Nagarajan N."/>
            <person name="Lin S.J."/>
            <person name="Korhonen P.K."/>
            <person name="Jex A.R."/>
            <person name="Hall R.S."/>
            <person name="Safavi-Hemami H."/>
            <person name="Kaewkong W."/>
            <person name="Bertrand D."/>
            <person name="Gao S."/>
            <person name="Seet Q."/>
            <person name="Wongkham S."/>
            <person name="Teh B.T."/>
            <person name="Wongkham C."/>
            <person name="Intapan P.M."/>
            <person name="Maleewong W."/>
            <person name="Yang X."/>
            <person name="Hu M."/>
            <person name="Wang Z."/>
            <person name="Hofmann A."/>
            <person name="Sternberg P.W."/>
            <person name="Tan P."/>
            <person name="Wang J."/>
            <person name="Gasser R.B."/>
        </authorList>
    </citation>
    <scope>NUCLEOTIDE SEQUENCE [LARGE SCALE GENOMIC DNA]</scope>
</reference>
<dbReference type="Proteomes" id="UP000054324">
    <property type="component" value="Unassembled WGS sequence"/>
</dbReference>
<dbReference type="AlphaFoldDB" id="A0A075A2I2"/>
<organism evidence="1 2">
    <name type="scientific">Opisthorchis viverrini</name>
    <name type="common">Southeast Asian liver fluke</name>
    <dbReference type="NCBI Taxonomy" id="6198"/>
    <lineage>
        <taxon>Eukaryota</taxon>
        <taxon>Metazoa</taxon>
        <taxon>Spiralia</taxon>
        <taxon>Lophotrochozoa</taxon>
        <taxon>Platyhelminthes</taxon>
        <taxon>Trematoda</taxon>
        <taxon>Digenea</taxon>
        <taxon>Opisthorchiida</taxon>
        <taxon>Opisthorchiata</taxon>
        <taxon>Opisthorchiidae</taxon>
        <taxon>Opisthorchis</taxon>
    </lineage>
</organism>
<accession>A0A075A2I2</accession>
<evidence type="ECO:0000313" key="1">
    <source>
        <dbReference type="EMBL" id="KER32462.1"/>
    </source>
</evidence>
<dbReference type="GeneID" id="20326974"/>
<dbReference type="RefSeq" id="XP_009163848.1">
    <property type="nucleotide sequence ID" value="XM_009165584.1"/>
</dbReference>
<feature type="non-terminal residue" evidence="1">
    <location>
        <position position="1"/>
    </location>
</feature>
<protein>
    <submittedName>
        <fullName evidence="1">Uncharacterized protein</fullName>
    </submittedName>
</protein>
<dbReference type="KEGG" id="ovi:T265_12806"/>
<evidence type="ECO:0000313" key="2">
    <source>
        <dbReference type="Proteomes" id="UP000054324"/>
    </source>
</evidence>
<dbReference type="OrthoDB" id="6272054at2759"/>
<dbReference type="CTD" id="20326974"/>